<feature type="domain" description="Knr4/Smi1-like" evidence="1">
    <location>
        <begin position="31"/>
        <end position="174"/>
    </location>
</feature>
<keyword evidence="3" id="KW-1185">Reference proteome</keyword>
<reference evidence="2 3" key="1">
    <citation type="submission" date="2024-02" db="EMBL/GenBank/DDBJ databases">
        <title>Comparative Genomic Analysis of Flavobacterium Species Causing Columnaris Disease of Freshwater Fish in Thailand: Insights into Virulence and Resistance Mechanisms.</title>
        <authorList>
            <person name="Nguyen D."/>
            <person name="Chokmangmeepisarn P."/>
            <person name="Khianchaikhan K."/>
            <person name="Morishita M."/>
            <person name="Bunnoy A."/>
            <person name="Rodkhum C."/>
        </authorList>
    </citation>
    <scope>NUCLEOTIDE SEQUENCE [LARGE SCALE GENOMIC DNA]</scope>
    <source>
        <strain evidence="2 3">CNRT2201</strain>
    </source>
</reference>
<name>A0ABW8P9X5_9FLAO</name>
<organism evidence="2 3">
    <name type="scientific">Flavobacterium oreochromis</name>
    <dbReference type="NCBI Taxonomy" id="2906078"/>
    <lineage>
        <taxon>Bacteria</taxon>
        <taxon>Pseudomonadati</taxon>
        <taxon>Bacteroidota</taxon>
        <taxon>Flavobacteriia</taxon>
        <taxon>Flavobacteriales</taxon>
        <taxon>Flavobacteriaceae</taxon>
        <taxon>Flavobacterium</taxon>
    </lineage>
</organism>
<dbReference type="EMBL" id="JAZGZP010000011">
    <property type="protein sequence ID" value="MFK7001060.1"/>
    <property type="molecule type" value="Genomic_DNA"/>
</dbReference>
<dbReference type="SMART" id="SM00860">
    <property type="entry name" value="SMI1_KNR4"/>
    <property type="match status" value="1"/>
</dbReference>
<dbReference type="Proteomes" id="UP001621706">
    <property type="component" value="Unassembled WGS sequence"/>
</dbReference>
<gene>
    <name evidence="2" type="ORF">V3I07_09150</name>
</gene>
<evidence type="ECO:0000313" key="3">
    <source>
        <dbReference type="Proteomes" id="UP001621706"/>
    </source>
</evidence>
<dbReference type="InterPro" id="IPR018958">
    <property type="entry name" value="Knr4/Smi1-like_dom"/>
</dbReference>
<protein>
    <recommendedName>
        <fullName evidence="1">Knr4/Smi1-like domain-containing protein</fullName>
    </recommendedName>
</protein>
<dbReference type="RefSeq" id="WP_405344121.1">
    <property type="nucleotide sequence ID" value="NZ_JAZGZP010000011.1"/>
</dbReference>
<proteinExistence type="predicted"/>
<comment type="caution">
    <text evidence="2">The sequence shown here is derived from an EMBL/GenBank/DDBJ whole genome shotgun (WGS) entry which is preliminary data.</text>
</comment>
<evidence type="ECO:0000313" key="2">
    <source>
        <dbReference type="EMBL" id="MFK7001060.1"/>
    </source>
</evidence>
<sequence>MKRGEKYIPFYESVKQFVLDTKLTLVDEVEGLDETVIHQFEKEHQIEFPAALYAFLILFGTKIRVRKTEDYFDMTINDIKEAMSVGINENYKEIIIREKGFLDYNDNSEDDFFYFKDIIDVNKIIFIRKSHLRDNILDFIDSRSENPIIYHINEKEYYSTRGGVSFTFTSFIRDVLFLAINWRFDIESITDENIEKSSESEKESLIVIKNLIIDKLPWANFYVENVDIFYSSKCNYRKHRLNFYKIIEEQEKQTGYIMTVDEFEWAFIDYLKEQGVLNKIEE</sequence>
<evidence type="ECO:0000259" key="1">
    <source>
        <dbReference type="SMART" id="SM00860"/>
    </source>
</evidence>
<accession>A0ABW8P9X5</accession>